<dbReference type="InterPro" id="IPR011711">
    <property type="entry name" value="GntR_C"/>
</dbReference>
<name>B9Z2U0_9NEIS</name>
<dbReference type="RefSeq" id="WP_008953673.1">
    <property type="nucleotide sequence ID" value="NZ_ACIS01000004.1"/>
</dbReference>
<dbReference type="PROSITE" id="PS50949">
    <property type="entry name" value="HTH_GNTR"/>
    <property type="match status" value="1"/>
</dbReference>
<dbReference type="Proteomes" id="UP000003165">
    <property type="component" value="Unassembled WGS sequence"/>
</dbReference>
<dbReference type="EMBL" id="ACIS01000004">
    <property type="protein sequence ID" value="EEG08893.1"/>
    <property type="molecule type" value="Genomic_DNA"/>
</dbReference>
<keyword evidence="1" id="KW-0805">Transcription regulation</keyword>
<dbReference type="SMART" id="SM00895">
    <property type="entry name" value="FCD"/>
    <property type="match status" value="1"/>
</dbReference>
<keyword evidence="2" id="KW-0238">DNA-binding</keyword>
<reference evidence="5 6" key="1">
    <citation type="submission" date="2009-02" db="EMBL/GenBank/DDBJ databases">
        <title>Sequencing of the draft genome and assembly of Lutiella nitroferrum 2002.</title>
        <authorList>
            <consortium name="US DOE Joint Genome Institute (JGI-PGF)"/>
            <person name="Lucas S."/>
            <person name="Copeland A."/>
            <person name="Lapidus A."/>
            <person name="Glavina del Rio T."/>
            <person name="Tice H."/>
            <person name="Bruce D."/>
            <person name="Goodwin L."/>
            <person name="Pitluck S."/>
            <person name="Larimer F."/>
            <person name="Land M.L."/>
            <person name="Hauser L."/>
            <person name="Coates J.D."/>
        </authorList>
    </citation>
    <scope>NUCLEOTIDE SEQUENCE [LARGE SCALE GENOMIC DNA]</scope>
    <source>
        <strain evidence="5 6">2002</strain>
    </source>
</reference>
<dbReference type="eggNOG" id="COG1802">
    <property type="taxonomic scope" value="Bacteria"/>
</dbReference>
<dbReference type="PANTHER" id="PTHR43537">
    <property type="entry name" value="TRANSCRIPTIONAL REGULATOR, GNTR FAMILY"/>
    <property type="match status" value="1"/>
</dbReference>
<comment type="caution">
    <text evidence="5">The sequence shown here is derived from an EMBL/GenBank/DDBJ whole genome shotgun (WGS) entry which is preliminary data.</text>
</comment>
<proteinExistence type="predicted"/>
<organism evidence="5 6">
    <name type="scientific">Pseudogulbenkiania ferrooxidans 2002</name>
    <dbReference type="NCBI Taxonomy" id="279714"/>
    <lineage>
        <taxon>Bacteria</taxon>
        <taxon>Pseudomonadati</taxon>
        <taxon>Pseudomonadota</taxon>
        <taxon>Betaproteobacteria</taxon>
        <taxon>Neisseriales</taxon>
        <taxon>Chromobacteriaceae</taxon>
        <taxon>Pseudogulbenkiania</taxon>
    </lineage>
</organism>
<dbReference type="AlphaFoldDB" id="B9Z2U0"/>
<dbReference type="SUPFAM" id="SSF46785">
    <property type="entry name" value="Winged helix' DNA-binding domain"/>
    <property type="match status" value="1"/>
</dbReference>
<evidence type="ECO:0000313" key="6">
    <source>
        <dbReference type="Proteomes" id="UP000003165"/>
    </source>
</evidence>
<dbReference type="InterPro" id="IPR000524">
    <property type="entry name" value="Tscrpt_reg_HTH_GntR"/>
</dbReference>
<dbReference type="InterPro" id="IPR036388">
    <property type="entry name" value="WH-like_DNA-bd_sf"/>
</dbReference>
<evidence type="ECO:0000313" key="5">
    <source>
        <dbReference type="EMBL" id="EEG08893.1"/>
    </source>
</evidence>
<dbReference type="InterPro" id="IPR008920">
    <property type="entry name" value="TF_FadR/GntR_C"/>
</dbReference>
<accession>B9Z2U0</accession>
<gene>
    <name evidence="5" type="ORF">FuraDRAFT_1653</name>
</gene>
<dbReference type="InterPro" id="IPR036390">
    <property type="entry name" value="WH_DNA-bd_sf"/>
</dbReference>
<evidence type="ECO:0000256" key="3">
    <source>
        <dbReference type="ARBA" id="ARBA00023163"/>
    </source>
</evidence>
<evidence type="ECO:0000256" key="2">
    <source>
        <dbReference type="ARBA" id="ARBA00023125"/>
    </source>
</evidence>
<dbReference type="Pfam" id="PF07729">
    <property type="entry name" value="FCD"/>
    <property type="match status" value="1"/>
</dbReference>
<dbReference type="GO" id="GO:0003677">
    <property type="term" value="F:DNA binding"/>
    <property type="evidence" value="ECO:0007669"/>
    <property type="project" value="UniProtKB-KW"/>
</dbReference>
<dbReference type="SUPFAM" id="SSF48008">
    <property type="entry name" value="GntR ligand-binding domain-like"/>
    <property type="match status" value="1"/>
</dbReference>
<protein>
    <submittedName>
        <fullName evidence="5">Transcriptional regulator, GntR family</fullName>
    </submittedName>
</protein>
<dbReference type="PANTHER" id="PTHR43537:SF24">
    <property type="entry name" value="GLUCONATE OPERON TRANSCRIPTIONAL REPRESSOR"/>
    <property type="match status" value="1"/>
</dbReference>
<sequence length="246" mass="26774">MSPKGSSSLKIDRSVKTLRELTLEKMRDAILSAYFKPGERLVERSLCEELGVSRSIVREVLRHLETEGLVESIPHQGPVVATLDADKAAQIYEIRALLEGHAARLCAERADDETIVRLAAINEEIQAAFARNDFHEVLASTSAFYELMFEGSGQTMAWEIVQSLNARINRLRAMTISSAGRATEAAAEMRLLVEALKRRDPQSAHDASVAHVKRVADIAARKLAEMADASPAADLEAAPAALAGSD</sequence>
<dbReference type="CDD" id="cd07377">
    <property type="entry name" value="WHTH_GntR"/>
    <property type="match status" value="1"/>
</dbReference>
<dbReference type="Pfam" id="PF00392">
    <property type="entry name" value="GntR"/>
    <property type="match status" value="1"/>
</dbReference>
<dbReference type="GO" id="GO:0003700">
    <property type="term" value="F:DNA-binding transcription factor activity"/>
    <property type="evidence" value="ECO:0007669"/>
    <property type="project" value="InterPro"/>
</dbReference>
<evidence type="ECO:0000256" key="1">
    <source>
        <dbReference type="ARBA" id="ARBA00023015"/>
    </source>
</evidence>
<keyword evidence="6" id="KW-1185">Reference proteome</keyword>
<dbReference type="SMART" id="SM00345">
    <property type="entry name" value="HTH_GNTR"/>
    <property type="match status" value="1"/>
</dbReference>
<dbReference type="Gene3D" id="1.10.10.10">
    <property type="entry name" value="Winged helix-like DNA-binding domain superfamily/Winged helix DNA-binding domain"/>
    <property type="match status" value="1"/>
</dbReference>
<dbReference type="Gene3D" id="1.20.120.530">
    <property type="entry name" value="GntR ligand-binding domain-like"/>
    <property type="match status" value="1"/>
</dbReference>
<keyword evidence="3" id="KW-0804">Transcription</keyword>
<dbReference type="PRINTS" id="PR00035">
    <property type="entry name" value="HTHGNTR"/>
</dbReference>
<feature type="domain" description="HTH gntR-type" evidence="4">
    <location>
        <begin position="16"/>
        <end position="83"/>
    </location>
</feature>
<evidence type="ECO:0000259" key="4">
    <source>
        <dbReference type="PROSITE" id="PS50949"/>
    </source>
</evidence>